<dbReference type="InterPro" id="IPR025306">
    <property type="entry name" value="Zn-bnd_dom_prob"/>
</dbReference>
<feature type="region of interest" description="Disordered" evidence="1">
    <location>
        <begin position="1"/>
        <end position="45"/>
    </location>
</feature>
<reference evidence="4" key="2">
    <citation type="submission" date="2019-06" db="EMBL/GenBank/DDBJ databases">
        <title>AzeR, a transcriptional regulator that responds to azelaic acid in Pseudomonas nitroreducens.</title>
        <authorList>
            <person name="Bez C."/>
            <person name="Javvadi S.G."/>
            <person name="Bertani I."/>
            <person name="Devescovi G."/>
            <person name="Studholme D.J."/>
            <person name="Geller A."/>
            <person name="Levy A."/>
            <person name="Venturi V."/>
        </authorList>
    </citation>
    <scope>NUCLEOTIDE SEQUENCE [LARGE SCALE GENOMIC DNA]</scope>
    <source>
        <strain evidence="4">DSM 9128</strain>
    </source>
</reference>
<dbReference type="Proteomes" id="UP000307510">
    <property type="component" value="Unassembled WGS sequence"/>
</dbReference>
<organism evidence="3 4">
    <name type="scientific">Pseudomonas nitroreducens</name>
    <dbReference type="NCBI Taxonomy" id="46680"/>
    <lineage>
        <taxon>Bacteria</taxon>
        <taxon>Pseudomonadati</taxon>
        <taxon>Pseudomonadota</taxon>
        <taxon>Gammaproteobacteria</taxon>
        <taxon>Pseudomonadales</taxon>
        <taxon>Pseudomonadaceae</taxon>
        <taxon>Pseudomonas</taxon>
    </lineage>
</organism>
<feature type="domain" description="Probable zinc-binding" evidence="2">
    <location>
        <begin position="64"/>
        <end position="110"/>
    </location>
</feature>
<dbReference type="EMBL" id="VASG01000001">
    <property type="protein sequence ID" value="TLP77801.1"/>
    <property type="molecule type" value="Genomic_DNA"/>
</dbReference>
<reference evidence="3 4" key="1">
    <citation type="submission" date="2019-05" db="EMBL/GenBank/DDBJ databases">
        <authorList>
            <person name="Moore K."/>
            <person name="O'Neill P."/>
            <person name="Farbos A."/>
            <person name="Studholme D.J."/>
        </authorList>
    </citation>
    <scope>NUCLEOTIDE SEQUENCE [LARGE SCALE GENOMIC DNA]</scope>
    <source>
        <strain evidence="3 4">DSM 9128</strain>
    </source>
</reference>
<evidence type="ECO:0000313" key="3">
    <source>
        <dbReference type="EMBL" id="TLP77801.1"/>
    </source>
</evidence>
<evidence type="ECO:0000259" key="2">
    <source>
        <dbReference type="Pfam" id="PF13451"/>
    </source>
</evidence>
<accession>A0A5R9AGF0</accession>
<dbReference type="Pfam" id="PF13451">
    <property type="entry name" value="zf_Tbcl"/>
    <property type="match status" value="1"/>
</dbReference>
<sequence>MKSNKQRRREIRQKREQRKAWKAERARQPESRLAPPGSVPVNRSNLAPYNSYGDPLFVRLGWYEDREFTCHDCGAEQTWTAAQQKWWYEDCKGQVFSTAMRCRTCRLNKRIRDGRAQPAAGQLAKQMKRVEK</sequence>
<name>A0A5R9AGF0_PSENT</name>
<comment type="caution">
    <text evidence="3">The sequence shown here is derived from an EMBL/GenBank/DDBJ whole genome shotgun (WGS) entry which is preliminary data.</text>
</comment>
<proteinExistence type="predicted"/>
<dbReference type="RefSeq" id="WP_138212159.1">
    <property type="nucleotide sequence ID" value="NZ_VASG01000001.1"/>
</dbReference>
<feature type="compositionally biased region" description="Basic residues" evidence="1">
    <location>
        <begin position="1"/>
        <end position="17"/>
    </location>
</feature>
<gene>
    <name evidence="3" type="ORF">FEA48_00990</name>
</gene>
<evidence type="ECO:0000313" key="4">
    <source>
        <dbReference type="Proteomes" id="UP000307510"/>
    </source>
</evidence>
<dbReference type="AlphaFoldDB" id="A0A5R9AGF0"/>
<protein>
    <recommendedName>
        <fullName evidence="2">Probable zinc-binding domain-containing protein</fullName>
    </recommendedName>
</protein>
<evidence type="ECO:0000256" key="1">
    <source>
        <dbReference type="SAM" id="MobiDB-lite"/>
    </source>
</evidence>
<feature type="compositionally biased region" description="Basic and acidic residues" evidence="1">
    <location>
        <begin position="18"/>
        <end position="30"/>
    </location>
</feature>